<protein>
    <recommendedName>
        <fullName evidence="3">Isocitrate/isopropylmalate dehydrogenase</fullName>
    </recommendedName>
</protein>
<dbReference type="RefSeq" id="WP_212988892.1">
    <property type="nucleotide sequence ID" value="NZ_BAABEA010000040.1"/>
</dbReference>
<dbReference type="AlphaFoldDB" id="A0A919S8J6"/>
<evidence type="ECO:0000313" key="1">
    <source>
        <dbReference type="EMBL" id="GIM67754.1"/>
    </source>
</evidence>
<comment type="caution">
    <text evidence="1">The sequence shown here is derived from an EMBL/GenBank/DDBJ whole genome shotgun (WGS) entry which is preliminary data.</text>
</comment>
<keyword evidence="2" id="KW-1185">Reference proteome</keyword>
<dbReference type="Proteomes" id="UP000681340">
    <property type="component" value="Unassembled WGS sequence"/>
</dbReference>
<organism evidence="1 2">
    <name type="scientific">Actinoplanes auranticolor</name>
    <dbReference type="NCBI Taxonomy" id="47988"/>
    <lineage>
        <taxon>Bacteria</taxon>
        <taxon>Bacillati</taxon>
        <taxon>Actinomycetota</taxon>
        <taxon>Actinomycetes</taxon>
        <taxon>Micromonosporales</taxon>
        <taxon>Micromonosporaceae</taxon>
        <taxon>Actinoplanes</taxon>
    </lineage>
</organism>
<sequence>MKRIAVIPGDGLGKEVTAVARTAQHAATRRLKHLSEPPTTFVERMPSMNRR</sequence>
<evidence type="ECO:0008006" key="3">
    <source>
        <dbReference type="Google" id="ProtNLM"/>
    </source>
</evidence>
<reference evidence="1" key="1">
    <citation type="submission" date="2021-03" db="EMBL/GenBank/DDBJ databases">
        <title>Whole genome shotgun sequence of Actinoplanes auranticolor NBRC 12245.</title>
        <authorList>
            <person name="Komaki H."/>
            <person name="Tamura T."/>
        </authorList>
    </citation>
    <scope>NUCLEOTIDE SEQUENCE</scope>
    <source>
        <strain evidence="1">NBRC 12245</strain>
    </source>
</reference>
<evidence type="ECO:0000313" key="2">
    <source>
        <dbReference type="Proteomes" id="UP000681340"/>
    </source>
</evidence>
<gene>
    <name evidence="1" type="ORF">Aau02nite_28730</name>
</gene>
<proteinExistence type="predicted"/>
<accession>A0A919S8J6</accession>
<dbReference type="SUPFAM" id="SSF53659">
    <property type="entry name" value="Isocitrate/Isopropylmalate dehydrogenase-like"/>
    <property type="match status" value="1"/>
</dbReference>
<name>A0A919S8J6_9ACTN</name>
<dbReference type="EMBL" id="BOQL01000023">
    <property type="protein sequence ID" value="GIM67754.1"/>
    <property type="molecule type" value="Genomic_DNA"/>
</dbReference>